<dbReference type="SUPFAM" id="SSF51316">
    <property type="entry name" value="Mss4-like"/>
    <property type="match status" value="1"/>
</dbReference>
<evidence type="ECO:0008006" key="3">
    <source>
        <dbReference type="Google" id="ProtNLM"/>
    </source>
</evidence>
<dbReference type="InterPro" id="IPR052355">
    <property type="entry name" value="CENP-V-like"/>
</dbReference>
<keyword evidence="2" id="KW-1185">Reference proteome</keyword>
<accession>A0AAD2CPT7</accession>
<dbReference type="PANTHER" id="PTHR28620">
    <property type="entry name" value="CENTROMERE PROTEIN V"/>
    <property type="match status" value="1"/>
</dbReference>
<protein>
    <recommendedName>
        <fullName evidence="3">CENP-V/GFA domain-containing protein</fullName>
    </recommendedName>
</protein>
<name>A0AAD2CPT7_9STRA</name>
<reference evidence="1" key="1">
    <citation type="submission" date="2023-08" db="EMBL/GenBank/DDBJ databases">
        <authorList>
            <person name="Audoor S."/>
            <person name="Bilcke G."/>
        </authorList>
    </citation>
    <scope>NUCLEOTIDE SEQUENCE</scope>
</reference>
<organism evidence="1 2">
    <name type="scientific">Cylindrotheca closterium</name>
    <dbReference type="NCBI Taxonomy" id="2856"/>
    <lineage>
        <taxon>Eukaryota</taxon>
        <taxon>Sar</taxon>
        <taxon>Stramenopiles</taxon>
        <taxon>Ochrophyta</taxon>
        <taxon>Bacillariophyta</taxon>
        <taxon>Bacillariophyceae</taxon>
        <taxon>Bacillariophycidae</taxon>
        <taxon>Bacillariales</taxon>
        <taxon>Bacillariaceae</taxon>
        <taxon>Cylindrotheca</taxon>
    </lineage>
</organism>
<dbReference type="Proteomes" id="UP001295423">
    <property type="component" value="Unassembled WGS sequence"/>
</dbReference>
<dbReference type="AlphaFoldDB" id="A0AAD2CPT7"/>
<evidence type="ECO:0000313" key="2">
    <source>
        <dbReference type="Proteomes" id="UP001295423"/>
    </source>
</evidence>
<comment type="caution">
    <text evidence="1">The sequence shown here is derived from an EMBL/GenBank/DDBJ whole genome shotgun (WGS) entry which is preliminary data.</text>
</comment>
<proteinExistence type="predicted"/>
<dbReference type="PANTHER" id="PTHR28620:SF1">
    <property type="entry name" value="CENP-V_GFA DOMAIN-CONTAINING PROTEIN"/>
    <property type="match status" value="1"/>
</dbReference>
<sequence length="410" mass="44983">MVADSSSSPSIPFWGSSMATAMKSSIQNSSSTGGGASTDRVLGAAASLGLCLAILRVVGFSYTASRHLENGESKDKPSSPSKSSSATISHFLLSYVRHFLKKMLLEDDVDSFDDNFDDNLHPNRSSSITHAGSCHCGCVVFEVVAPRRLQARDGVGKIQYRHTKAKTSDFQVFKGQKYLKTYYIRSDSSYDRDRGAHAFCQQCGVHILYAPWKNSPHIFINVNCLGQGVRKVKSREEIDSIIDAVPADMDNQSTVSTVSGDSRWNLFLQHHDSSNSTLHDDVSISDYSYTRKPHQVSISQSLTAQTEMSSASSMTRIGSDDSTVRSYKSAKTTGSISLQPLHVPISTQHVSPAEQNLSPAMRDQMKKYMSRHLGGEKKTGGDRAKTIQTMKKQTIHSVSRAAVGEHNKYI</sequence>
<dbReference type="InterPro" id="IPR011057">
    <property type="entry name" value="Mss4-like_sf"/>
</dbReference>
<gene>
    <name evidence="1" type="ORF">CYCCA115_LOCUS5134</name>
</gene>
<evidence type="ECO:0000313" key="1">
    <source>
        <dbReference type="EMBL" id="CAJ1936323.1"/>
    </source>
</evidence>
<dbReference type="Gene3D" id="2.170.150.70">
    <property type="match status" value="1"/>
</dbReference>
<dbReference type="EMBL" id="CAKOGP040000557">
    <property type="protein sequence ID" value="CAJ1936323.1"/>
    <property type="molecule type" value="Genomic_DNA"/>
</dbReference>